<sequence>MPSNEKHLNETMSGQELENKLVQEVEYFKSAGDSLGFACSSHEHIVYPGGTDVMGYFKWLINPLCHCGAKATKILVQRIHRDYIDSTLYETWWTKNKDGEWINEKGNEWPEYSKKTYFELATE</sequence>
<evidence type="ECO:0000313" key="1">
    <source>
        <dbReference type="EMBL" id="EXL64769.1"/>
    </source>
</evidence>
<dbReference type="Proteomes" id="UP000030676">
    <property type="component" value="Unassembled WGS sequence"/>
</dbReference>
<name>X0HUE2_FUSOX</name>
<proteinExistence type="predicted"/>
<dbReference type="AlphaFoldDB" id="X0HUE2"/>
<organism evidence="1">
    <name type="scientific">Fusarium oxysporum f. sp. conglutinans race 2 54008</name>
    <dbReference type="NCBI Taxonomy" id="1089457"/>
    <lineage>
        <taxon>Eukaryota</taxon>
        <taxon>Fungi</taxon>
        <taxon>Dikarya</taxon>
        <taxon>Ascomycota</taxon>
        <taxon>Pezizomycotina</taxon>
        <taxon>Sordariomycetes</taxon>
        <taxon>Hypocreomycetidae</taxon>
        <taxon>Hypocreales</taxon>
        <taxon>Nectriaceae</taxon>
        <taxon>Fusarium</taxon>
        <taxon>Fusarium oxysporum species complex</taxon>
    </lineage>
</organism>
<dbReference type="EMBL" id="KK033903">
    <property type="protein sequence ID" value="EXL64769.1"/>
    <property type="molecule type" value="Genomic_DNA"/>
</dbReference>
<reference evidence="1" key="1">
    <citation type="submission" date="2011-11" db="EMBL/GenBank/DDBJ databases">
        <title>The Genome Sequence of Fusarium oxysporum PHW808.</title>
        <authorList>
            <consortium name="The Broad Institute Genome Sequencing Platform"/>
            <person name="Ma L.-J."/>
            <person name="Gale L.R."/>
            <person name="Schwartz D.C."/>
            <person name="Zhou S."/>
            <person name="Corby-Kistler H."/>
            <person name="Young S.K."/>
            <person name="Zeng Q."/>
            <person name="Gargeya S."/>
            <person name="Fitzgerald M."/>
            <person name="Haas B."/>
            <person name="Abouelleil A."/>
            <person name="Alvarado L."/>
            <person name="Arachchi H.M."/>
            <person name="Berlin A."/>
            <person name="Brown A."/>
            <person name="Chapman S.B."/>
            <person name="Chen Z."/>
            <person name="Dunbar C."/>
            <person name="Freedman E."/>
            <person name="Gearin G."/>
            <person name="Goldberg J."/>
            <person name="Griggs A."/>
            <person name="Gujja S."/>
            <person name="Heiman D."/>
            <person name="Howarth C."/>
            <person name="Larson L."/>
            <person name="Lui A."/>
            <person name="MacDonald P.J.P."/>
            <person name="Montmayeur A."/>
            <person name="Murphy C."/>
            <person name="Neiman D."/>
            <person name="Pearson M."/>
            <person name="Priest M."/>
            <person name="Roberts A."/>
            <person name="Saif S."/>
            <person name="Shea T."/>
            <person name="Shenoy N."/>
            <person name="Sisk P."/>
            <person name="Stolte C."/>
            <person name="Sykes S."/>
            <person name="Wortman J."/>
            <person name="Nusbaum C."/>
            <person name="Birren B."/>
        </authorList>
    </citation>
    <scope>NUCLEOTIDE SEQUENCE [LARGE SCALE GENOMIC DNA]</scope>
    <source>
        <strain evidence="1">54008</strain>
    </source>
</reference>
<gene>
    <name evidence="1" type="ORF">FOPG_18977</name>
</gene>
<dbReference type="HOGENOM" id="CLU_172691_0_0_1"/>
<accession>X0HUE2</accession>
<protein>
    <submittedName>
        <fullName evidence="1">Uncharacterized protein</fullName>
    </submittedName>
</protein>
<reference evidence="1" key="2">
    <citation type="submission" date="2014-03" db="EMBL/GenBank/DDBJ databases">
        <title>The Genome Annotation of Fusarium oxysporum PHW808.</title>
        <authorList>
            <consortium name="The Broad Institute Genomics Platform"/>
            <person name="Ma L.-J."/>
            <person name="Corby-Kistler H."/>
            <person name="Broz K."/>
            <person name="Gale L.R."/>
            <person name="Jonkers W."/>
            <person name="O'Donnell K."/>
            <person name="Ploetz R."/>
            <person name="Steinberg C."/>
            <person name="Schwartz D.C."/>
            <person name="VanEtten H."/>
            <person name="Zhou S."/>
            <person name="Young S.K."/>
            <person name="Zeng Q."/>
            <person name="Gargeya S."/>
            <person name="Fitzgerald M."/>
            <person name="Abouelleil A."/>
            <person name="Alvarado L."/>
            <person name="Chapman S.B."/>
            <person name="Gainer-Dewar J."/>
            <person name="Goldberg J."/>
            <person name="Griggs A."/>
            <person name="Gujja S."/>
            <person name="Hansen M."/>
            <person name="Howarth C."/>
            <person name="Imamovic A."/>
            <person name="Ireland A."/>
            <person name="Larimer J."/>
            <person name="McCowan C."/>
            <person name="Murphy C."/>
            <person name="Pearson M."/>
            <person name="Poon T.W."/>
            <person name="Priest M."/>
            <person name="Roberts A."/>
            <person name="Saif S."/>
            <person name="Shea T."/>
            <person name="Sykes S."/>
            <person name="Wortman J."/>
            <person name="Nusbaum C."/>
            <person name="Birren B."/>
        </authorList>
    </citation>
    <scope>NUCLEOTIDE SEQUENCE</scope>
    <source>
        <strain evidence="1">54008</strain>
    </source>
</reference>